<dbReference type="InterPro" id="IPR036271">
    <property type="entry name" value="Tet_transcr_reg_TetR-rel_C_sf"/>
</dbReference>
<dbReference type="AlphaFoldDB" id="A0A099FFC2"/>
<dbReference type="Gene3D" id="1.10.357.10">
    <property type="entry name" value="Tetracycline Repressor, domain 2"/>
    <property type="match status" value="1"/>
</dbReference>
<evidence type="ECO:0000256" key="3">
    <source>
        <dbReference type="SAM" id="MobiDB-lite"/>
    </source>
</evidence>
<evidence type="ECO:0000313" key="6">
    <source>
        <dbReference type="Proteomes" id="UP000029917"/>
    </source>
</evidence>
<dbReference type="Proteomes" id="UP000029917">
    <property type="component" value="Unassembled WGS sequence"/>
</dbReference>
<dbReference type="SUPFAM" id="SSF46689">
    <property type="entry name" value="Homeodomain-like"/>
    <property type="match status" value="1"/>
</dbReference>
<protein>
    <recommendedName>
        <fullName evidence="4">HTH-type transcriptional regulator MT1864/Rv1816-like C-terminal domain-containing protein</fullName>
    </recommendedName>
</protein>
<organism evidence="5 6">
    <name type="scientific">Paracoccus sphaerophysae</name>
    <dbReference type="NCBI Taxonomy" id="690417"/>
    <lineage>
        <taxon>Bacteria</taxon>
        <taxon>Pseudomonadati</taxon>
        <taxon>Pseudomonadota</taxon>
        <taxon>Alphaproteobacteria</taxon>
        <taxon>Rhodobacterales</taxon>
        <taxon>Paracoccaceae</taxon>
        <taxon>Paracoccus</taxon>
    </lineage>
</organism>
<keyword evidence="6" id="KW-1185">Reference proteome</keyword>
<feature type="domain" description="HTH-type transcriptional regulator MT1864/Rv1816-like C-terminal" evidence="4">
    <location>
        <begin position="79"/>
        <end position="169"/>
    </location>
</feature>
<dbReference type="RefSeq" id="WP_036716965.1">
    <property type="nucleotide sequence ID" value="NZ_JRKS01000006.1"/>
</dbReference>
<reference evidence="5 6" key="1">
    <citation type="submission" date="2014-09" db="EMBL/GenBank/DDBJ databases">
        <authorList>
            <person name="McGinnis J.M."/>
            <person name="Wolfgang W.J."/>
        </authorList>
    </citation>
    <scope>NUCLEOTIDE SEQUENCE [LARGE SCALE GENOMIC DNA]</scope>
    <source>
        <strain evidence="5 6">HAMBI 3106</strain>
    </source>
</reference>
<sequence length="217" mass="23778">MIDRMILAAIDQLHERRVTRIDMADVARRVGIDLDVARTMFKDEDALDEAIGTFGIARLADEMTRALVAVPIGDDRASLIALARAYIHFALENPKLYCVLTTQVLQPRQTDSIARLYDASFVPLVRRFLGETDCPPSRRAVIARAFLYGFTDLALEDHLELWLPSTGDSEADLMATVEDFVDLLLAAGPGKRTGATQDDAAEAQARPGATATPPRPA</sequence>
<keyword evidence="2" id="KW-0804">Transcription</keyword>
<name>A0A099FFC2_9RHOB</name>
<evidence type="ECO:0000259" key="4">
    <source>
        <dbReference type="Pfam" id="PF13305"/>
    </source>
</evidence>
<evidence type="ECO:0000313" key="5">
    <source>
        <dbReference type="EMBL" id="KGJ08901.1"/>
    </source>
</evidence>
<keyword evidence="1" id="KW-0805">Transcription regulation</keyword>
<reference evidence="5 6" key="2">
    <citation type="submission" date="2014-10" db="EMBL/GenBank/DDBJ databases">
        <title>Paracoccus sanguinis sp. nov., isolated from clinical specimens of New York State patients.</title>
        <authorList>
            <person name="Mingle L.A."/>
            <person name="Cole J.A."/>
            <person name="Lapierre P."/>
            <person name="Musser K.A."/>
        </authorList>
    </citation>
    <scope>NUCLEOTIDE SEQUENCE [LARGE SCALE GENOMIC DNA]</scope>
    <source>
        <strain evidence="5 6">HAMBI 3106</strain>
    </source>
</reference>
<dbReference type="EMBL" id="JRKS01000006">
    <property type="protein sequence ID" value="KGJ08901.1"/>
    <property type="molecule type" value="Genomic_DNA"/>
</dbReference>
<dbReference type="InterPro" id="IPR009057">
    <property type="entry name" value="Homeodomain-like_sf"/>
</dbReference>
<dbReference type="SUPFAM" id="SSF48498">
    <property type="entry name" value="Tetracyclin repressor-like, C-terminal domain"/>
    <property type="match status" value="1"/>
</dbReference>
<feature type="region of interest" description="Disordered" evidence="3">
    <location>
        <begin position="191"/>
        <end position="217"/>
    </location>
</feature>
<accession>A0A099FFC2</accession>
<dbReference type="InterPro" id="IPR025996">
    <property type="entry name" value="MT1864/Rv1816-like_C"/>
</dbReference>
<feature type="compositionally biased region" description="Low complexity" evidence="3">
    <location>
        <begin position="205"/>
        <end position="217"/>
    </location>
</feature>
<evidence type="ECO:0000256" key="1">
    <source>
        <dbReference type="ARBA" id="ARBA00023015"/>
    </source>
</evidence>
<gene>
    <name evidence="5" type="ORF">IC63_03615</name>
</gene>
<evidence type="ECO:0000256" key="2">
    <source>
        <dbReference type="ARBA" id="ARBA00023163"/>
    </source>
</evidence>
<proteinExistence type="predicted"/>
<dbReference type="Pfam" id="PF13305">
    <property type="entry name" value="TetR_C_33"/>
    <property type="match status" value="1"/>
</dbReference>
<dbReference type="STRING" id="690417.IC63_03615"/>
<comment type="caution">
    <text evidence="5">The sequence shown here is derived from an EMBL/GenBank/DDBJ whole genome shotgun (WGS) entry which is preliminary data.</text>
</comment>